<name>A0A3P8Y4B1_ESOLU</name>
<keyword evidence="5 9" id="KW-0732">Signal</keyword>
<evidence type="ECO:0000313" key="10">
    <source>
        <dbReference type="Ensembl" id="ENSELUP00000010895.2"/>
    </source>
</evidence>
<evidence type="ECO:0000313" key="11">
    <source>
        <dbReference type="Proteomes" id="UP000265140"/>
    </source>
</evidence>
<evidence type="ECO:0000256" key="4">
    <source>
        <dbReference type="ARBA" id="ARBA00022525"/>
    </source>
</evidence>
<evidence type="ECO:0000256" key="6">
    <source>
        <dbReference type="ARBA" id="ARBA00023157"/>
    </source>
</evidence>
<dbReference type="GO" id="GO:0005126">
    <property type="term" value="F:cytokine receptor binding"/>
    <property type="evidence" value="ECO:0007669"/>
    <property type="project" value="InterPro"/>
</dbReference>
<feature type="signal peptide" evidence="9">
    <location>
        <begin position="1"/>
        <end position="26"/>
    </location>
</feature>
<dbReference type="GO" id="GO:0005125">
    <property type="term" value="F:cytokine activity"/>
    <property type="evidence" value="ECO:0007669"/>
    <property type="project" value="UniProtKB-KW"/>
</dbReference>
<organism evidence="10 11">
    <name type="scientific">Esox lucius</name>
    <name type="common">Northern pike</name>
    <dbReference type="NCBI Taxonomy" id="8010"/>
    <lineage>
        <taxon>Eukaryota</taxon>
        <taxon>Metazoa</taxon>
        <taxon>Chordata</taxon>
        <taxon>Craniata</taxon>
        <taxon>Vertebrata</taxon>
        <taxon>Euteleostomi</taxon>
        <taxon>Actinopterygii</taxon>
        <taxon>Neopterygii</taxon>
        <taxon>Teleostei</taxon>
        <taxon>Protacanthopterygii</taxon>
        <taxon>Esociformes</taxon>
        <taxon>Esocidae</taxon>
        <taxon>Esox</taxon>
    </lineage>
</organism>
<reference evidence="11" key="1">
    <citation type="journal article" date="2014" name="PLoS ONE">
        <title>The genome and linkage map of the northern pike (Esox lucius): conserved synteny revealed between the salmonid sister group and the Neoteleostei.</title>
        <authorList>
            <person name="Rondeau E.B."/>
            <person name="Minkley D.R."/>
            <person name="Leong J.S."/>
            <person name="Messmer A.M."/>
            <person name="Jantzen J.R."/>
            <person name="von Schalburg K.R."/>
            <person name="Lemon C."/>
            <person name="Bird N.H."/>
            <person name="Koop B.F."/>
        </authorList>
    </citation>
    <scope>NUCLEOTIDE SEQUENCE</scope>
</reference>
<dbReference type="Bgee" id="ENSELUG00000011336">
    <property type="expression patterns" value="Expressed in stomach and 10 other cell types or tissues"/>
</dbReference>
<proteinExistence type="inferred from homology"/>
<evidence type="ECO:0000256" key="5">
    <source>
        <dbReference type="ARBA" id="ARBA00022729"/>
    </source>
</evidence>
<keyword evidence="6" id="KW-1015">Disulfide bond</keyword>
<dbReference type="PANTHER" id="PTHR14356:SF2">
    <property type="entry name" value="INTERLEUKIN-21"/>
    <property type="match status" value="1"/>
</dbReference>
<dbReference type="GO" id="GO:0005615">
    <property type="term" value="C:extracellular space"/>
    <property type="evidence" value="ECO:0007669"/>
    <property type="project" value="UniProtKB-KW"/>
</dbReference>
<feature type="chain" id="PRO_5044193073" description="Interleukin" evidence="9">
    <location>
        <begin position="27"/>
        <end position="152"/>
    </location>
</feature>
<reference evidence="10" key="3">
    <citation type="submission" date="2025-08" db="UniProtKB">
        <authorList>
            <consortium name="Ensembl"/>
        </authorList>
    </citation>
    <scope>IDENTIFICATION</scope>
</reference>
<dbReference type="Ensembl" id="ENSELUT00000001382.3">
    <property type="protein sequence ID" value="ENSELUP00000010895.2"/>
    <property type="gene ID" value="ENSELUG00000011336.3"/>
</dbReference>
<keyword evidence="3 8" id="KW-0202">Cytokine</keyword>
<evidence type="ECO:0000256" key="8">
    <source>
        <dbReference type="RuleBase" id="RU003453"/>
    </source>
</evidence>
<reference evidence="10" key="4">
    <citation type="submission" date="2025-09" db="UniProtKB">
        <authorList>
            <consortium name="Ensembl"/>
        </authorList>
    </citation>
    <scope>IDENTIFICATION</scope>
</reference>
<protein>
    <recommendedName>
        <fullName evidence="8">Interleukin</fullName>
    </recommendedName>
</protein>
<evidence type="ECO:0000256" key="3">
    <source>
        <dbReference type="ARBA" id="ARBA00022514"/>
    </source>
</evidence>
<comment type="function">
    <text evidence="7">Cytokine with immunoregulatory activity. May promote the transition between innate and adaptive immunity. Induces the production of IgG(1) and IgG(3) in B-cells. Implicated in the generation and maintenance of T follicular helper (Tfh) cells and the formation of germinal-centers. Together with IL6, control the early generation of Tfh cells and are critical for an effective antibody response to acute viral infection. May play a role in proliferation and maturation of natural killer (NK) cells in synergy with IL15. May regulate proliferation of mature B- and T-cells in response to activating stimuli. In synergy with IL15 and IL18 stimulates interferon gamma production in T-cells and NK cells. During T-cell mediated immune response may inhibit dendritic cells (DC) activation and maturation.</text>
</comment>
<reference evidence="10" key="2">
    <citation type="submission" date="2020-02" db="EMBL/GenBank/DDBJ databases">
        <title>Esox lucius (northern pike) genome, fEsoLuc1, primary haplotype.</title>
        <authorList>
            <person name="Myers G."/>
            <person name="Karagic N."/>
            <person name="Meyer A."/>
            <person name="Pippel M."/>
            <person name="Reichard M."/>
            <person name="Winkler S."/>
            <person name="Tracey A."/>
            <person name="Sims Y."/>
            <person name="Howe K."/>
            <person name="Rhie A."/>
            <person name="Formenti G."/>
            <person name="Durbin R."/>
            <person name="Fedrigo O."/>
            <person name="Jarvis E.D."/>
        </authorList>
    </citation>
    <scope>NUCLEOTIDE SEQUENCE [LARGE SCALE GENOMIC DNA]</scope>
</reference>
<comment type="subcellular location">
    <subcellularLocation>
        <location evidence="1">Secreted</location>
    </subcellularLocation>
</comment>
<dbReference type="SUPFAM" id="SSF47266">
    <property type="entry name" value="4-helical cytokines"/>
    <property type="match status" value="1"/>
</dbReference>
<dbReference type="Pfam" id="PF02372">
    <property type="entry name" value="IL15"/>
    <property type="match status" value="1"/>
</dbReference>
<evidence type="ECO:0000256" key="1">
    <source>
        <dbReference type="ARBA" id="ARBA00004613"/>
    </source>
</evidence>
<dbReference type="PANTHER" id="PTHR14356">
    <property type="entry name" value="INTERLEUKIN-15-RELATED"/>
    <property type="match status" value="1"/>
</dbReference>
<dbReference type="GeneTree" id="ENSGT00990000205582"/>
<dbReference type="InterPro" id="IPR003443">
    <property type="entry name" value="IL-15/IL-21_fam"/>
</dbReference>
<evidence type="ECO:0000256" key="7">
    <source>
        <dbReference type="ARBA" id="ARBA00045924"/>
    </source>
</evidence>
<dbReference type="GO" id="GO:0006955">
    <property type="term" value="P:immune response"/>
    <property type="evidence" value="ECO:0007669"/>
    <property type="project" value="InterPro"/>
</dbReference>
<dbReference type="Gene3D" id="1.20.1250.70">
    <property type="entry name" value="Interleukin-15/Interleukin-21"/>
    <property type="match status" value="1"/>
</dbReference>
<keyword evidence="4" id="KW-0964">Secreted</keyword>
<dbReference type="InterPro" id="IPR009079">
    <property type="entry name" value="4_helix_cytokine-like_core"/>
</dbReference>
<accession>A0A3P8Y4B1</accession>
<evidence type="ECO:0000256" key="9">
    <source>
        <dbReference type="SAM" id="SignalP"/>
    </source>
</evidence>
<comment type="similarity">
    <text evidence="2 8">Belongs to the IL-15/IL-21 family.</text>
</comment>
<dbReference type="InParanoid" id="A0A3P8Y4B1"/>
<dbReference type="Proteomes" id="UP000265140">
    <property type="component" value="Chromosome 1"/>
</dbReference>
<keyword evidence="11" id="KW-1185">Reference proteome</keyword>
<dbReference type="AlphaFoldDB" id="A0A3P8Y4B1"/>
<evidence type="ECO:0000256" key="2">
    <source>
        <dbReference type="ARBA" id="ARBA00006050"/>
    </source>
</evidence>
<sequence>MLSGQKTDLILAVLLLFFSATNMKRAGPYSRETILTLKYILDKPQEMESLECSLYTPTLDEYTQKCPMSTFSCYVNEVKVLVSETGRSPIKRLAEQLIQLNSTSKQQKESDACPCCESYSEQPPKVFLSTLRIILEKKNTAVQQKPRGTRNG</sequence>